<name>A0AAD1UQF0_EUPCR</name>
<protein>
    <submittedName>
        <fullName evidence="2">Uncharacterized protein</fullName>
    </submittedName>
</protein>
<organism evidence="2 3">
    <name type="scientific">Euplotes crassus</name>
    <dbReference type="NCBI Taxonomy" id="5936"/>
    <lineage>
        <taxon>Eukaryota</taxon>
        <taxon>Sar</taxon>
        <taxon>Alveolata</taxon>
        <taxon>Ciliophora</taxon>
        <taxon>Intramacronucleata</taxon>
        <taxon>Spirotrichea</taxon>
        <taxon>Hypotrichia</taxon>
        <taxon>Euplotida</taxon>
        <taxon>Euplotidae</taxon>
        <taxon>Moneuplotes</taxon>
    </lineage>
</organism>
<sequence length="53" mass="6038">MDKIVPIIDQNIDEYKVEETEVNLLENCYSYYSSSSGELSSNNNEDSDDDSLL</sequence>
<feature type="region of interest" description="Disordered" evidence="1">
    <location>
        <begin position="32"/>
        <end position="53"/>
    </location>
</feature>
<proteinExistence type="predicted"/>
<evidence type="ECO:0000313" key="2">
    <source>
        <dbReference type="EMBL" id="CAI2371225.1"/>
    </source>
</evidence>
<dbReference type="Proteomes" id="UP001295684">
    <property type="component" value="Unassembled WGS sequence"/>
</dbReference>
<feature type="compositionally biased region" description="Low complexity" evidence="1">
    <location>
        <begin position="32"/>
        <end position="44"/>
    </location>
</feature>
<dbReference type="AlphaFoldDB" id="A0AAD1UQF0"/>
<evidence type="ECO:0000256" key="1">
    <source>
        <dbReference type="SAM" id="MobiDB-lite"/>
    </source>
</evidence>
<reference evidence="2" key="1">
    <citation type="submission" date="2023-07" db="EMBL/GenBank/DDBJ databases">
        <authorList>
            <consortium name="AG Swart"/>
            <person name="Singh M."/>
            <person name="Singh A."/>
            <person name="Seah K."/>
            <person name="Emmerich C."/>
        </authorList>
    </citation>
    <scope>NUCLEOTIDE SEQUENCE</scope>
    <source>
        <strain evidence="2">DP1</strain>
    </source>
</reference>
<accession>A0AAD1UQF0</accession>
<dbReference type="EMBL" id="CAMPGE010012458">
    <property type="protein sequence ID" value="CAI2371225.1"/>
    <property type="molecule type" value="Genomic_DNA"/>
</dbReference>
<comment type="caution">
    <text evidence="2">The sequence shown here is derived from an EMBL/GenBank/DDBJ whole genome shotgun (WGS) entry which is preliminary data.</text>
</comment>
<evidence type="ECO:0000313" key="3">
    <source>
        <dbReference type="Proteomes" id="UP001295684"/>
    </source>
</evidence>
<keyword evidence="3" id="KW-1185">Reference proteome</keyword>
<gene>
    <name evidence="2" type="ORF">ECRASSUSDP1_LOCUS12545</name>
</gene>